<organism evidence="4 5">
    <name type="scientific">Thioclava kandeliae</name>
    <dbReference type="NCBI Taxonomy" id="3070818"/>
    <lineage>
        <taxon>Bacteria</taxon>
        <taxon>Pseudomonadati</taxon>
        <taxon>Pseudomonadota</taxon>
        <taxon>Alphaproteobacteria</taxon>
        <taxon>Rhodobacterales</taxon>
        <taxon>Paracoccaceae</taxon>
        <taxon>Thioclava</taxon>
    </lineage>
</organism>
<dbReference type="SUPFAM" id="SSF56529">
    <property type="entry name" value="FAH"/>
    <property type="match status" value="1"/>
</dbReference>
<evidence type="ECO:0000256" key="2">
    <source>
        <dbReference type="ARBA" id="ARBA00022723"/>
    </source>
</evidence>
<dbReference type="RefSeq" id="WP_350934113.1">
    <property type="nucleotide sequence ID" value="NZ_JAYWLC010000001.1"/>
</dbReference>
<accession>A0ABV1SBJ6</accession>
<dbReference type="EMBL" id="JAYWLC010000001">
    <property type="protein sequence ID" value="MER5170280.1"/>
    <property type="molecule type" value="Genomic_DNA"/>
</dbReference>
<protein>
    <submittedName>
        <fullName evidence="4">Fumarylacetoacetate hydrolase family protein</fullName>
    </submittedName>
</protein>
<keyword evidence="2" id="KW-0479">Metal-binding</keyword>
<proteinExistence type="inferred from homology"/>
<dbReference type="PANTHER" id="PTHR42796">
    <property type="entry name" value="FUMARYLACETOACETATE HYDROLASE DOMAIN-CONTAINING PROTEIN 2A-RELATED"/>
    <property type="match status" value="1"/>
</dbReference>
<evidence type="ECO:0000259" key="3">
    <source>
        <dbReference type="Pfam" id="PF01557"/>
    </source>
</evidence>
<feature type="domain" description="Fumarylacetoacetase-like C-terminal" evidence="3">
    <location>
        <begin position="72"/>
        <end position="278"/>
    </location>
</feature>
<dbReference type="InterPro" id="IPR011234">
    <property type="entry name" value="Fumarylacetoacetase-like_C"/>
</dbReference>
<comment type="caution">
    <text evidence="4">The sequence shown here is derived from an EMBL/GenBank/DDBJ whole genome shotgun (WGS) entry which is preliminary data.</text>
</comment>
<evidence type="ECO:0000256" key="1">
    <source>
        <dbReference type="ARBA" id="ARBA00010211"/>
    </source>
</evidence>
<dbReference type="GO" id="GO:0016787">
    <property type="term" value="F:hydrolase activity"/>
    <property type="evidence" value="ECO:0007669"/>
    <property type="project" value="UniProtKB-KW"/>
</dbReference>
<reference evidence="4 5" key="1">
    <citation type="submission" date="2024-01" db="EMBL/GenBank/DDBJ databases">
        <authorList>
            <person name="Deng Y."/>
            <person name="Su J."/>
        </authorList>
    </citation>
    <scope>NUCLEOTIDE SEQUENCE [LARGE SCALE GENOMIC DNA]</scope>
    <source>
        <strain evidence="4 5">CPCC 100088</strain>
    </source>
</reference>
<dbReference type="Pfam" id="PF01557">
    <property type="entry name" value="FAA_hydrolase"/>
    <property type="match status" value="1"/>
</dbReference>
<dbReference type="InterPro" id="IPR051121">
    <property type="entry name" value="FAH"/>
</dbReference>
<gene>
    <name evidence="4" type="ORF">VSX56_00710</name>
</gene>
<reference evidence="4 5" key="2">
    <citation type="submission" date="2024-06" db="EMBL/GenBank/DDBJ databases">
        <title>Thioclava kandeliae sp. nov. from a rhizosphere soil sample of Kandelia candel in a mangrove.</title>
        <authorList>
            <person name="Mu T."/>
        </authorList>
    </citation>
    <scope>NUCLEOTIDE SEQUENCE [LARGE SCALE GENOMIC DNA]</scope>
    <source>
        <strain evidence="4 5">CPCC 100088</strain>
    </source>
</reference>
<comment type="similarity">
    <text evidence="1">Belongs to the FAH family.</text>
</comment>
<evidence type="ECO:0000313" key="4">
    <source>
        <dbReference type="EMBL" id="MER5170280.1"/>
    </source>
</evidence>
<dbReference type="Gene3D" id="3.90.850.10">
    <property type="entry name" value="Fumarylacetoacetase-like, C-terminal domain"/>
    <property type="match status" value="1"/>
</dbReference>
<evidence type="ECO:0000313" key="5">
    <source>
        <dbReference type="Proteomes" id="UP001438953"/>
    </source>
</evidence>
<name>A0ABV1SBJ6_9RHOB</name>
<keyword evidence="4" id="KW-0378">Hydrolase</keyword>
<dbReference type="InterPro" id="IPR036663">
    <property type="entry name" value="Fumarylacetoacetase_C_sf"/>
</dbReference>
<sequence length="280" mass="29928">MKFLRFGAEGQEKPGLLDEGGLIRDLSGVIKDLTPDQLGAEALAKLADLDVEALPVVEGAPRLGVPVAGIRKVLAIGLNYADHAAETGAVPPKEPMLFSKAITSICGPDDPTELPASSTHLDWEVELGFVIGTRAKAIPAGTGLDHIAGYVLANDYSEREWQKDRAGQFVKGKSHDTFCPLGPWLVTRDEVADPQDLDMYLRVNGESRQKGNTSTMIHKVAFLVDYLSQFVTLEPGDVILTGTPPGVGAGMKPPRYLKAGDIVELGIDGLGTQRHEVVAL</sequence>
<keyword evidence="5" id="KW-1185">Reference proteome</keyword>
<dbReference type="Proteomes" id="UP001438953">
    <property type="component" value="Unassembled WGS sequence"/>
</dbReference>
<dbReference type="PANTHER" id="PTHR42796:SF4">
    <property type="entry name" value="FUMARYLACETOACETATE HYDROLASE DOMAIN-CONTAINING PROTEIN 2A"/>
    <property type="match status" value="1"/>
</dbReference>